<evidence type="ECO:0000256" key="3">
    <source>
        <dbReference type="ARBA" id="ARBA00022559"/>
    </source>
</evidence>
<evidence type="ECO:0000256" key="16">
    <source>
        <dbReference type="SAM" id="MobiDB-lite"/>
    </source>
</evidence>
<keyword evidence="8 13" id="KW-0408">Iron</keyword>
<comment type="function">
    <text evidence="15">Involved in the recovery of exogenous heme iron. Extracts iron from heme while preserving the protoporphyrin ring intact.</text>
</comment>
<reference evidence="19 20" key="1">
    <citation type="submission" date="2019-03" db="EMBL/GenBank/DDBJ databases">
        <title>Sapientia aquatica gen. nov., sp. nov., isolated from a crater lake.</title>
        <authorList>
            <person name="Felfoldi T."/>
            <person name="Szabo A."/>
            <person name="Toth E."/>
            <person name="Schumann P."/>
            <person name="Keki Z."/>
            <person name="Marialigeti K."/>
            <person name="Mathe I."/>
        </authorList>
    </citation>
    <scope>NUCLEOTIDE SEQUENCE [LARGE SCALE GENOMIC DNA]</scope>
    <source>
        <strain evidence="19 20">SA-152</strain>
    </source>
</reference>
<evidence type="ECO:0000256" key="7">
    <source>
        <dbReference type="ARBA" id="ARBA00023002"/>
    </source>
</evidence>
<keyword evidence="9" id="KW-0456">Lyase</keyword>
<evidence type="ECO:0000256" key="15">
    <source>
        <dbReference type="RuleBase" id="RU365017"/>
    </source>
</evidence>
<dbReference type="InterPro" id="IPR011008">
    <property type="entry name" value="Dimeric_a/b-barrel"/>
</dbReference>
<dbReference type="RefSeq" id="WP_133326320.1">
    <property type="nucleotide sequence ID" value="NZ_SMYL01000002.1"/>
</dbReference>
<evidence type="ECO:0000256" key="9">
    <source>
        <dbReference type="ARBA" id="ARBA00023239"/>
    </source>
</evidence>
<dbReference type="Pfam" id="PF20628">
    <property type="entry name" value="Dyp_perox_C"/>
    <property type="match status" value="1"/>
</dbReference>
<dbReference type="Proteomes" id="UP000294829">
    <property type="component" value="Unassembled WGS sequence"/>
</dbReference>
<feature type="binding site" evidence="13">
    <location>
        <position position="327"/>
    </location>
    <ligand>
        <name>heme b</name>
        <dbReference type="ChEBI" id="CHEBI:60344"/>
    </ligand>
</feature>
<evidence type="ECO:0000256" key="1">
    <source>
        <dbReference type="ARBA" id="ARBA00004196"/>
    </source>
</evidence>
<keyword evidence="3 15" id="KW-0575">Peroxidase</keyword>
<feature type="domain" description="Dyp-type peroxidase C-terminal" evidence="18">
    <location>
        <begin position="224"/>
        <end position="416"/>
    </location>
</feature>
<keyword evidence="5 13" id="KW-0479">Metal-binding</keyword>
<feature type="binding site" evidence="13">
    <location>
        <position position="343"/>
    </location>
    <ligand>
        <name>heme b</name>
        <dbReference type="ChEBI" id="CHEBI:60344"/>
    </ligand>
</feature>
<keyword evidence="20" id="KW-1185">Reference proteome</keyword>
<dbReference type="InterPro" id="IPR006314">
    <property type="entry name" value="Dyp_peroxidase"/>
</dbReference>
<keyword evidence="4 13" id="KW-0349">Heme</keyword>
<dbReference type="OrthoDB" id="9781066at2"/>
<dbReference type="InterPro" id="IPR048327">
    <property type="entry name" value="Dyp_perox_N"/>
</dbReference>
<dbReference type="GO" id="GO:0046872">
    <property type="term" value="F:metal ion binding"/>
    <property type="evidence" value="ECO:0007669"/>
    <property type="project" value="UniProtKB-KW"/>
</dbReference>
<dbReference type="GO" id="GO:0020037">
    <property type="term" value="F:heme binding"/>
    <property type="evidence" value="ECO:0007669"/>
    <property type="project" value="InterPro"/>
</dbReference>
<comment type="subcellular location">
    <subcellularLocation>
        <location evidence="1">Cell envelope</location>
    </subcellularLocation>
</comment>
<accession>A0A4R5W3S8</accession>
<feature type="binding site" evidence="14">
    <location>
        <position position="292"/>
    </location>
    <ligand>
        <name>protoporphyrin IX</name>
        <dbReference type="ChEBI" id="CHEBI:57306"/>
    </ligand>
</feature>
<sequence length="428" mass="47333">MNNSDDKLANRNRRSFLTRTLVAGGIAATAPLTSNALARPINSPDTASKAIEPFYGKHQAGIATPIQRNTYFMAFDVITTERAELIALLKAWTDAAAEMTQGPAHMDKNADPEQAPKEMGATLGLPNSRLTITFGFGPTLFEKDGQDRFGLASKRPAALADLPRFNGDQLIPERTGGDISIQACADDAQVVEYALRRMVSLMNGAAQIRWAQTGFTAGYKPNETPRNQMGFKDGTINVPTKDPAAMHQFVWAGNEGPDWMRDGSYMVIRPIRIALEHWDKMKLAFQEQTVGRHKLSGAPLGKHHEFDKLDLEATDKDGNYLIPENSHVRLSAPESNDGAQILRRAFNFDNGVAQIAERWPPWHQSVTFDAGLLFQCYQRDPRTGFTKMFEKMAKFDMLNQFTTHIGSGLFACPPGAQPGEFIGQKLFS</sequence>
<comment type="cofactor">
    <cofactor evidence="13 15">
        <name>heme b</name>
        <dbReference type="ChEBI" id="CHEBI:60344"/>
    </cofactor>
    <text evidence="13 15">Binds 1 heme b (iron(II)-protoporphyrin IX) group non-covalently per subunit.</text>
</comment>
<evidence type="ECO:0000313" key="19">
    <source>
        <dbReference type="EMBL" id="TDK67252.1"/>
    </source>
</evidence>
<dbReference type="AlphaFoldDB" id="A0A4R5W3S8"/>
<dbReference type="InterPro" id="IPR006311">
    <property type="entry name" value="TAT_signal"/>
</dbReference>
<dbReference type="EC" id="1.11.1.-" evidence="15"/>
<dbReference type="PANTHER" id="PTHR30521">
    <property type="entry name" value="DEFERROCHELATASE/PEROXIDASE"/>
    <property type="match status" value="1"/>
</dbReference>
<dbReference type="InterPro" id="IPR006313">
    <property type="entry name" value="EfeB/EfeN"/>
</dbReference>
<evidence type="ECO:0000259" key="17">
    <source>
        <dbReference type="Pfam" id="PF04261"/>
    </source>
</evidence>
<comment type="caution">
    <text evidence="19">The sequence shown here is derived from an EMBL/GenBank/DDBJ whole genome shotgun (WGS) entry which is preliminary data.</text>
</comment>
<feature type="region of interest" description="Disordered" evidence="16">
    <location>
        <begin position="102"/>
        <end position="122"/>
    </location>
</feature>
<keyword evidence="6" id="KW-0732">Signal</keyword>
<dbReference type="EMBL" id="SMYL01000002">
    <property type="protein sequence ID" value="TDK67252.1"/>
    <property type="molecule type" value="Genomic_DNA"/>
</dbReference>
<evidence type="ECO:0000256" key="12">
    <source>
        <dbReference type="ARBA" id="ARBA00048856"/>
    </source>
</evidence>
<comment type="catalytic activity">
    <reaction evidence="12">
        <text>heme b + 2 H(+) = protoporphyrin IX + Fe(2+)</text>
        <dbReference type="Rhea" id="RHEA:22584"/>
        <dbReference type="ChEBI" id="CHEBI:15378"/>
        <dbReference type="ChEBI" id="CHEBI:29033"/>
        <dbReference type="ChEBI" id="CHEBI:57306"/>
        <dbReference type="ChEBI" id="CHEBI:60344"/>
        <dbReference type="EC" id="4.98.1.1"/>
    </reaction>
    <physiologicalReaction direction="left-to-right" evidence="12">
        <dbReference type="Rhea" id="RHEA:22585"/>
    </physiologicalReaction>
</comment>
<dbReference type="InterPro" id="IPR048328">
    <property type="entry name" value="Dyp_perox_C"/>
</dbReference>
<dbReference type="Pfam" id="PF04261">
    <property type="entry name" value="Dyp_perox_N"/>
    <property type="match status" value="1"/>
</dbReference>
<evidence type="ECO:0000256" key="4">
    <source>
        <dbReference type="ARBA" id="ARBA00022617"/>
    </source>
</evidence>
<evidence type="ECO:0000256" key="5">
    <source>
        <dbReference type="ARBA" id="ARBA00022723"/>
    </source>
</evidence>
<name>A0A4R5W3S8_9BURK</name>
<organism evidence="19 20">
    <name type="scientific">Sapientia aquatica</name>
    <dbReference type="NCBI Taxonomy" id="1549640"/>
    <lineage>
        <taxon>Bacteria</taxon>
        <taxon>Pseudomonadati</taxon>
        <taxon>Pseudomonadota</taxon>
        <taxon>Betaproteobacteria</taxon>
        <taxon>Burkholderiales</taxon>
        <taxon>Oxalobacteraceae</taxon>
        <taxon>Sapientia</taxon>
    </lineage>
</organism>
<proteinExistence type="inferred from homology"/>
<comment type="similarity">
    <text evidence="2">Belongs to the DyP-type peroxidase family. EfeB subfamily.</text>
</comment>
<dbReference type="PROSITE" id="PS51404">
    <property type="entry name" value="DYP_PEROXIDASE"/>
    <property type="match status" value="1"/>
</dbReference>
<dbReference type="GO" id="GO:0033212">
    <property type="term" value="P:iron import into cell"/>
    <property type="evidence" value="ECO:0007669"/>
    <property type="project" value="InterPro"/>
</dbReference>
<keyword evidence="7 15" id="KW-0560">Oxidoreductase</keyword>
<feature type="compositionally biased region" description="Basic and acidic residues" evidence="16">
    <location>
        <begin position="105"/>
        <end position="116"/>
    </location>
</feature>
<evidence type="ECO:0000256" key="2">
    <source>
        <dbReference type="ARBA" id="ARBA00005365"/>
    </source>
</evidence>
<evidence type="ECO:0000259" key="18">
    <source>
        <dbReference type="Pfam" id="PF20628"/>
    </source>
</evidence>
<dbReference type="NCBIfam" id="TIGR01412">
    <property type="entry name" value="tat_substr_1"/>
    <property type="match status" value="1"/>
</dbReference>
<dbReference type="GO" id="GO:0030313">
    <property type="term" value="C:cell envelope"/>
    <property type="evidence" value="ECO:0007669"/>
    <property type="project" value="UniProtKB-SubCell"/>
</dbReference>
<dbReference type="GO" id="GO:0004325">
    <property type="term" value="F:ferrochelatase activity"/>
    <property type="evidence" value="ECO:0007669"/>
    <property type="project" value="UniProtKB-EC"/>
</dbReference>
<dbReference type="PROSITE" id="PS51318">
    <property type="entry name" value="TAT"/>
    <property type="match status" value="1"/>
</dbReference>
<dbReference type="SUPFAM" id="SSF54909">
    <property type="entry name" value="Dimeric alpha+beta barrel"/>
    <property type="match status" value="1"/>
</dbReference>
<evidence type="ECO:0000256" key="8">
    <source>
        <dbReference type="ARBA" id="ARBA00023004"/>
    </source>
</evidence>
<evidence type="ECO:0000256" key="14">
    <source>
        <dbReference type="PIRSR" id="PIRSR606313-2"/>
    </source>
</evidence>
<protein>
    <recommendedName>
        <fullName evidence="10 15">Deferrochelatase</fullName>
        <ecNumber evidence="15">1.11.1.-</ecNumber>
    </recommendedName>
    <alternativeName>
        <fullName evidence="11 15">Peroxidase EfeB</fullName>
    </alternativeName>
</protein>
<evidence type="ECO:0000256" key="11">
    <source>
        <dbReference type="ARBA" id="ARBA00033775"/>
    </source>
</evidence>
<dbReference type="NCBIfam" id="TIGR01413">
    <property type="entry name" value="Dyp_perox_fam"/>
    <property type="match status" value="1"/>
</dbReference>
<dbReference type="GO" id="GO:0005829">
    <property type="term" value="C:cytosol"/>
    <property type="evidence" value="ECO:0007669"/>
    <property type="project" value="TreeGrafter"/>
</dbReference>
<feature type="domain" description="Dyp-type peroxidase N-terminal" evidence="17">
    <location>
        <begin position="59"/>
        <end position="215"/>
    </location>
</feature>
<dbReference type="PANTHER" id="PTHR30521:SF4">
    <property type="entry name" value="DEFERROCHELATASE"/>
    <property type="match status" value="1"/>
</dbReference>
<evidence type="ECO:0000256" key="13">
    <source>
        <dbReference type="PIRSR" id="PIRSR606313-1"/>
    </source>
</evidence>
<evidence type="ECO:0000256" key="6">
    <source>
        <dbReference type="ARBA" id="ARBA00022729"/>
    </source>
</evidence>
<dbReference type="GO" id="GO:0004601">
    <property type="term" value="F:peroxidase activity"/>
    <property type="evidence" value="ECO:0007669"/>
    <property type="project" value="UniProtKB-KW"/>
</dbReference>
<evidence type="ECO:0000256" key="10">
    <source>
        <dbReference type="ARBA" id="ARBA00033771"/>
    </source>
</evidence>
<gene>
    <name evidence="19" type="primary">efeB</name>
    <name evidence="19" type="ORF">E2I14_05690</name>
</gene>
<evidence type="ECO:0000313" key="20">
    <source>
        <dbReference type="Proteomes" id="UP000294829"/>
    </source>
</evidence>